<dbReference type="PROSITE" id="PS51898">
    <property type="entry name" value="TYR_RECOMBINASE"/>
    <property type="match status" value="1"/>
</dbReference>
<dbReference type="InterPro" id="IPR013762">
    <property type="entry name" value="Integrase-like_cat_sf"/>
</dbReference>
<dbReference type="PANTHER" id="PTHR34605:SF3">
    <property type="entry name" value="P CELL-TYPE AGGLUTINATION PROTEIN MAP4-LIKE-RELATED"/>
    <property type="match status" value="1"/>
</dbReference>
<dbReference type="Gene3D" id="1.10.150.130">
    <property type="match status" value="1"/>
</dbReference>
<reference evidence="4 5" key="1">
    <citation type="submission" date="2021-01" db="EMBL/GenBank/DDBJ databases">
        <title>Belnapia mucosa sp. nov. and Belnapia arida sp. nov., isolated from the Tabernas Desert (Almeria, Spain).</title>
        <authorList>
            <person name="Molina-Menor E."/>
            <person name="Vidal-Verdu A."/>
            <person name="Calonge A."/>
            <person name="Satari L."/>
            <person name="Pereto Magraner J."/>
            <person name="Porcar Miralles M."/>
        </authorList>
    </citation>
    <scope>NUCLEOTIDE SEQUENCE [LARGE SCALE GENOMIC DNA]</scope>
    <source>
        <strain evidence="4 5">T6</strain>
    </source>
</reference>
<name>A0ABS1VC97_9PROT</name>
<accession>A0ABS1VC97</accession>
<dbReference type="Pfam" id="PF00589">
    <property type="entry name" value="Phage_integrase"/>
    <property type="match status" value="1"/>
</dbReference>
<proteinExistence type="predicted"/>
<keyword evidence="5" id="KW-1185">Reference proteome</keyword>
<comment type="caution">
    <text evidence="4">The sequence shown here is derived from an EMBL/GenBank/DDBJ whole genome shotgun (WGS) entry which is preliminary data.</text>
</comment>
<gene>
    <name evidence="4" type="ORF">JMJ55_28585</name>
</gene>
<dbReference type="SUPFAM" id="SSF56349">
    <property type="entry name" value="DNA breaking-rejoining enzymes"/>
    <property type="match status" value="1"/>
</dbReference>
<evidence type="ECO:0000256" key="2">
    <source>
        <dbReference type="ARBA" id="ARBA00023172"/>
    </source>
</evidence>
<dbReference type="EMBL" id="JAEUXJ010000031">
    <property type="protein sequence ID" value="MBL6459283.1"/>
    <property type="molecule type" value="Genomic_DNA"/>
</dbReference>
<feature type="domain" description="Tyr recombinase" evidence="3">
    <location>
        <begin position="110"/>
        <end position="302"/>
    </location>
</feature>
<dbReference type="Proteomes" id="UP000606490">
    <property type="component" value="Unassembled WGS sequence"/>
</dbReference>
<organism evidence="4 5">
    <name type="scientific">Belnapia mucosa</name>
    <dbReference type="NCBI Taxonomy" id="2804532"/>
    <lineage>
        <taxon>Bacteria</taxon>
        <taxon>Pseudomonadati</taxon>
        <taxon>Pseudomonadota</taxon>
        <taxon>Alphaproteobacteria</taxon>
        <taxon>Acetobacterales</taxon>
        <taxon>Roseomonadaceae</taxon>
        <taxon>Belnapia</taxon>
    </lineage>
</organism>
<dbReference type="InterPro" id="IPR002104">
    <property type="entry name" value="Integrase_catalytic"/>
</dbReference>
<dbReference type="CDD" id="cd00799">
    <property type="entry name" value="INT_Cre_C"/>
    <property type="match status" value="1"/>
</dbReference>
<evidence type="ECO:0000313" key="5">
    <source>
        <dbReference type="Proteomes" id="UP000606490"/>
    </source>
</evidence>
<evidence type="ECO:0000313" key="4">
    <source>
        <dbReference type="EMBL" id="MBL6459283.1"/>
    </source>
</evidence>
<keyword evidence="2" id="KW-0233">DNA recombination</keyword>
<sequence length="306" mass="32198">MAIVARLQLYARHAQGALAPETERALRKAALACTSWAATQGLEALPTASETAAAYVDALAAQGKKPASIRQAVWAIGTLLRAAGFPDPAKAEPVRLALKRMARSLGTRQQQAAPLGGGEVAQILATAGTGLSAIRDVALLLTMRDLLARRSEIVALDLDELQRQEGGAGTALIRRSKTDQAAAGEVRWLSPETCTWLRRWLKAAGIDDGPVFRPVSKADVVGGTALEGGEVSRILKRLAKRAGLDPTAISGHSARVGMAQDLVADGADLAAVMQAGRWKSPIMPARYAERLLANRGAVAGYYGQRG</sequence>
<dbReference type="InterPro" id="IPR010998">
    <property type="entry name" value="Integrase_recombinase_N"/>
</dbReference>
<evidence type="ECO:0000256" key="1">
    <source>
        <dbReference type="ARBA" id="ARBA00023125"/>
    </source>
</evidence>
<dbReference type="PANTHER" id="PTHR34605">
    <property type="entry name" value="PHAGE_INTEGRASE DOMAIN-CONTAINING PROTEIN"/>
    <property type="match status" value="1"/>
</dbReference>
<evidence type="ECO:0000259" key="3">
    <source>
        <dbReference type="PROSITE" id="PS51898"/>
    </source>
</evidence>
<dbReference type="InterPro" id="IPR052925">
    <property type="entry name" value="Phage_Integrase-like_Recomb"/>
</dbReference>
<dbReference type="SUPFAM" id="SSF47823">
    <property type="entry name" value="lambda integrase-like, N-terminal domain"/>
    <property type="match status" value="1"/>
</dbReference>
<dbReference type="RefSeq" id="WP_202829010.1">
    <property type="nucleotide sequence ID" value="NZ_JAEUXJ010000031.1"/>
</dbReference>
<keyword evidence="1" id="KW-0238">DNA-binding</keyword>
<dbReference type="Gene3D" id="1.10.443.10">
    <property type="entry name" value="Intergrase catalytic core"/>
    <property type="match status" value="1"/>
</dbReference>
<protein>
    <submittedName>
        <fullName evidence="4">Site-specific integrase</fullName>
    </submittedName>
</protein>
<dbReference type="InterPro" id="IPR011010">
    <property type="entry name" value="DNA_brk_join_enz"/>
</dbReference>